<dbReference type="Gene3D" id="1.10.10.60">
    <property type="entry name" value="Homeodomain-like"/>
    <property type="match status" value="2"/>
</dbReference>
<feature type="domain" description="HTH araC/xylS-type" evidence="6">
    <location>
        <begin position="194"/>
        <end position="292"/>
    </location>
</feature>
<reference evidence="7 8" key="1">
    <citation type="submission" date="2019-03" db="EMBL/GenBank/DDBJ databases">
        <title>Genomic Encyclopedia of Type Strains, Phase IV (KMG-IV): sequencing the most valuable type-strain genomes for metagenomic binning, comparative biology and taxonomic classification.</title>
        <authorList>
            <person name="Goeker M."/>
        </authorList>
    </citation>
    <scope>NUCLEOTIDE SEQUENCE [LARGE SCALE GENOMIC DNA]</scope>
    <source>
        <strain evidence="7 8">DSM 103428</strain>
    </source>
</reference>
<dbReference type="PANTHER" id="PTHR46796:SF13">
    <property type="entry name" value="HTH-TYPE TRANSCRIPTIONAL ACTIVATOR RHAS"/>
    <property type="match status" value="1"/>
</dbReference>
<keyword evidence="3 7" id="KW-0238">DNA-binding</keyword>
<comment type="caution">
    <text evidence="7">The sequence shown here is derived from an EMBL/GenBank/DDBJ whole genome shotgun (WGS) entry which is preliminary data.</text>
</comment>
<keyword evidence="8" id="KW-1185">Reference proteome</keyword>
<dbReference type="OrthoDB" id="112032at2"/>
<evidence type="ECO:0000256" key="5">
    <source>
        <dbReference type="SAM" id="MobiDB-lite"/>
    </source>
</evidence>
<dbReference type="EMBL" id="SMGK01000005">
    <property type="protein sequence ID" value="TCK71724.1"/>
    <property type="molecule type" value="Genomic_DNA"/>
</dbReference>
<evidence type="ECO:0000256" key="4">
    <source>
        <dbReference type="ARBA" id="ARBA00023163"/>
    </source>
</evidence>
<evidence type="ECO:0000256" key="2">
    <source>
        <dbReference type="ARBA" id="ARBA00023015"/>
    </source>
</evidence>
<dbReference type="Proteomes" id="UP000295210">
    <property type="component" value="Unassembled WGS sequence"/>
</dbReference>
<dbReference type="Pfam" id="PF12833">
    <property type="entry name" value="HTH_18"/>
    <property type="match status" value="1"/>
</dbReference>
<keyword evidence="2" id="KW-0805">Transcription regulation</keyword>
<evidence type="ECO:0000256" key="1">
    <source>
        <dbReference type="ARBA" id="ARBA00022490"/>
    </source>
</evidence>
<protein>
    <submittedName>
        <fullName evidence="7">AraC-like DNA-binding protein</fullName>
    </submittedName>
</protein>
<dbReference type="InterPro" id="IPR050204">
    <property type="entry name" value="AraC_XylS_family_regulators"/>
</dbReference>
<feature type="region of interest" description="Disordered" evidence="5">
    <location>
        <begin position="286"/>
        <end position="306"/>
    </location>
</feature>
<dbReference type="Pfam" id="PF02311">
    <property type="entry name" value="AraC_binding"/>
    <property type="match status" value="1"/>
</dbReference>
<dbReference type="SMART" id="SM00342">
    <property type="entry name" value="HTH_ARAC"/>
    <property type="match status" value="1"/>
</dbReference>
<dbReference type="SUPFAM" id="SSF46689">
    <property type="entry name" value="Homeodomain-like"/>
    <property type="match status" value="2"/>
</dbReference>
<dbReference type="GO" id="GO:0043565">
    <property type="term" value="F:sequence-specific DNA binding"/>
    <property type="evidence" value="ECO:0007669"/>
    <property type="project" value="InterPro"/>
</dbReference>
<dbReference type="InterPro" id="IPR003313">
    <property type="entry name" value="AraC-bd"/>
</dbReference>
<dbReference type="GO" id="GO:0003700">
    <property type="term" value="F:DNA-binding transcription factor activity"/>
    <property type="evidence" value="ECO:0007669"/>
    <property type="project" value="InterPro"/>
</dbReference>
<gene>
    <name evidence="7" type="ORF">C7378_3014</name>
</gene>
<proteinExistence type="predicted"/>
<dbReference type="AlphaFoldDB" id="A0A4R1L1I9"/>
<dbReference type="InterPro" id="IPR037923">
    <property type="entry name" value="HTH-like"/>
</dbReference>
<dbReference type="PROSITE" id="PS01124">
    <property type="entry name" value="HTH_ARAC_FAMILY_2"/>
    <property type="match status" value="1"/>
</dbReference>
<dbReference type="PANTHER" id="PTHR46796">
    <property type="entry name" value="HTH-TYPE TRANSCRIPTIONAL ACTIVATOR RHAS-RELATED"/>
    <property type="match status" value="1"/>
</dbReference>
<name>A0A4R1L1I9_9BACT</name>
<sequence length="306" mass="35432">MASQVSHYITPSSREKAWGLYVTGVGHATVRANGPYPPVAHPAGYDFQWERGRILEEFAILYILNGSGIFESAHQSARDIHAGDCLMLFPGEWHRYRPEKTSGWEEYWVTFQGSLAESWRKANFIRPQKPLLLSENERLVLPLFEEMLRLARPQTLRNPLETAALCHLLLSRLLSAPENSAHASLSSSRDKRLHEAGDYLRMNPEIDVELARLARRFGMSYSTFRREFTKYFGNSPDRFHQNARTARLKRLLIETDLPLKEIAERLHFSSEFYMMQVFKRHTGLTPTQWRRRRETDPDRAKAAAGM</sequence>
<dbReference type="SUPFAM" id="SSF51215">
    <property type="entry name" value="Regulatory protein AraC"/>
    <property type="match status" value="1"/>
</dbReference>
<dbReference type="RefSeq" id="WP_131998470.1">
    <property type="nucleotide sequence ID" value="NZ_SMGK01000005.1"/>
</dbReference>
<dbReference type="InterPro" id="IPR018060">
    <property type="entry name" value="HTH_AraC"/>
</dbReference>
<evidence type="ECO:0000256" key="3">
    <source>
        <dbReference type="ARBA" id="ARBA00023125"/>
    </source>
</evidence>
<dbReference type="InterPro" id="IPR009057">
    <property type="entry name" value="Homeodomain-like_sf"/>
</dbReference>
<evidence type="ECO:0000313" key="7">
    <source>
        <dbReference type="EMBL" id="TCK71724.1"/>
    </source>
</evidence>
<keyword evidence="1" id="KW-0963">Cytoplasm</keyword>
<feature type="compositionally biased region" description="Basic and acidic residues" evidence="5">
    <location>
        <begin position="293"/>
        <end position="306"/>
    </location>
</feature>
<evidence type="ECO:0000313" key="8">
    <source>
        <dbReference type="Proteomes" id="UP000295210"/>
    </source>
</evidence>
<dbReference type="Gene3D" id="2.60.120.280">
    <property type="entry name" value="Regulatory protein AraC"/>
    <property type="match status" value="1"/>
</dbReference>
<organism evidence="7 8">
    <name type="scientific">Acidipila rosea</name>
    <dbReference type="NCBI Taxonomy" id="768535"/>
    <lineage>
        <taxon>Bacteria</taxon>
        <taxon>Pseudomonadati</taxon>
        <taxon>Acidobacteriota</taxon>
        <taxon>Terriglobia</taxon>
        <taxon>Terriglobales</taxon>
        <taxon>Acidobacteriaceae</taxon>
        <taxon>Acidipila</taxon>
    </lineage>
</organism>
<accession>A0A4R1L1I9</accession>
<keyword evidence="4" id="KW-0804">Transcription</keyword>
<evidence type="ECO:0000259" key="6">
    <source>
        <dbReference type="PROSITE" id="PS01124"/>
    </source>
</evidence>